<keyword evidence="2" id="KW-0808">Transferase</keyword>
<proteinExistence type="predicted"/>
<dbReference type="STRING" id="571438.SAMN05192586_102204"/>
<dbReference type="Gene3D" id="3.90.550.10">
    <property type="entry name" value="Spore Coat Polysaccharide Biosynthesis Protein SpsA, Chain A"/>
    <property type="match status" value="1"/>
</dbReference>
<dbReference type="GO" id="GO:0016740">
    <property type="term" value="F:transferase activity"/>
    <property type="evidence" value="ECO:0007669"/>
    <property type="project" value="UniProtKB-KW"/>
</dbReference>
<evidence type="ECO:0000313" key="3">
    <source>
        <dbReference type="Proteomes" id="UP000199355"/>
    </source>
</evidence>
<sequence length="249" mass="28255">MKFSVITAVYNGKKFLPRLMASLHRQSYPHWEWIVQDGGSTDGTLDLLRAWDDPRVRPVSEPDTGVYDAWNKAVRRATGHWALFLGADDALLHPHTLAQCCRHLRRLPDAVELAFGALFQGKDGQPRTVCDRSLSAVYRQFFSNMGLAFPATFARLSLLRREPFDPRYRIAGDFDWAARVLTGHNLARLPVAVSYMELGGMSSGRDRTLQDERRRVLRTRIAPKADAFMAASREYSLEEKIPLEPFAAH</sequence>
<dbReference type="InterPro" id="IPR001173">
    <property type="entry name" value="Glyco_trans_2-like"/>
</dbReference>
<dbReference type="EMBL" id="FNBX01000002">
    <property type="protein sequence ID" value="SDF20485.1"/>
    <property type="molecule type" value="Genomic_DNA"/>
</dbReference>
<dbReference type="PANTHER" id="PTHR43685">
    <property type="entry name" value="GLYCOSYLTRANSFERASE"/>
    <property type="match status" value="1"/>
</dbReference>
<accession>A0A1G7J6J3</accession>
<evidence type="ECO:0000313" key="2">
    <source>
        <dbReference type="EMBL" id="SDF20485.1"/>
    </source>
</evidence>
<feature type="domain" description="Glycosyltransferase 2-like" evidence="1">
    <location>
        <begin position="4"/>
        <end position="124"/>
    </location>
</feature>
<dbReference type="SUPFAM" id="SSF53448">
    <property type="entry name" value="Nucleotide-diphospho-sugar transferases"/>
    <property type="match status" value="1"/>
</dbReference>
<dbReference type="Proteomes" id="UP000199355">
    <property type="component" value="Unassembled WGS sequence"/>
</dbReference>
<evidence type="ECO:0000259" key="1">
    <source>
        <dbReference type="Pfam" id="PF00535"/>
    </source>
</evidence>
<keyword evidence="3" id="KW-1185">Reference proteome</keyword>
<gene>
    <name evidence="2" type="ORF">SAMN05192586_102204</name>
</gene>
<protein>
    <submittedName>
        <fullName evidence="2">Glycosyl transferase family 2</fullName>
    </submittedName>
</protein>
<name>A0A1G7J6J3_9BACT</name>
<organism evidence="2 3">
    <name type="scientific">Desulfovibrio legallii</name>
    <dbReference type="NCBI Taxonomy" id="571438"/>
    <lineage>
        <taxon>Bacteria</taxon>
        <taxon>Pseudomonadati</taxon>
        <taxon>Thermodesulfobacteriota</taxon>
        <taxon>Desulfovibrionia</taxon>
        <taxon>Desulfovibrionales</taxon>
        <taxon>Desulfovibrionaceae</taxon>
        <taxon>Desulfovibrio</taxon>
    </lineage>
</organism>
<dbReference type="Pfam" id="PF00535">
    <property type="entry name" value="Glycos_transf_2"/>
    <property type="match status" value="1"/>
</dbReference>
<reference evidence="3" key="1">
    <citation type="submission" date="2016-10" db="EMBL/GenBank/DDBJ databases">
        <authorList>
            <person name="Varghese N."/>
            <person name="Submissions S."/>
        </authorList>
    </citation>
    <scope>NUCLEOTIDE SEQUENCE [LARGE SCALE GENOMIC DNA]</scope>
    <source>
        <strain evidence="3">KHC7</strain>
    </source>
</reference>
<dbReference type="InterPro" id="IPR050834">
    <property type="entry name" value="Glycosyltransf_2"/>
</dbReference>
<dbReference type="CDD" id="cd06433">
    <property type="entry name" value="GT_2_WfgS_like"/>
    <property type="match status" value="1"/>
</dbReference>
<dbReference type="AlphaFoldDB" id="A0A1G7J6J3"/>
<dbReference type="PANTHER" id="PTHR43685:SF2">
    <property type="entry name" value="GLYCOSYLTRANSFERASE 2-LIKE DOMAIN-CONTAINING PROTEIN"/>
    <property type="match status" value="1"/>
</dbReference>
<dbReference type="RefSeq" id="WP_180365366.1">
    <property type="nucleotide sequence ID" value="NZ_FNBX01000002.1"/>
</dbReference>
<dbReference type="InterPro" id="IPR029044">
    <property type="entry name" value="Nucleotide-diphossugar_trans"/>
</dbReference>